<dbReference type="Proteomes" id="UP000823388">
    <property type="component" value="Chromosome 4N"/>
</dbReference>
<dbReference type="EMBL" id="CM029044">
    <property type="protein sequence ID" value="KAG2606692.1"/>
    <property type="molecule type" value="Genomic_DNA"/>
</dbReference>
<sequence>MGVASSSLVGSVSDWLESTCHFQISIHGSCEAGREDPLPLPAALTLHGKV</sequence>
<proteinExistence type="predicted"/>
<evidence type="ECO:0000313" key="2">
    <source>
        <dbReference type="Proteomes" id="UP000823388"/>
    </source>
</evidence>
<keyword evidence="2" id="KW-1185">Reference proteome</keyword>
<gene>
    <name evidence="1" type="ORF">PVAP13_4NG211831</name>
</gene>
<reference evidence="1" key="1">
    <citation type="submission" date="2020-05" db="EMBL/GenBank/DDBJ databases">
        <title>WGS assembly of Panicum virgatum.</title>
        <authorList>
            <person name="Lovell J.T."/>
            <person name="Jenkins J."/>
            <person name="Shu S."/>
            <person name="Juenger T.E."/>
            <person name="Schmutz J."/>
        </authorList>
    </citation>
    <scope>NUCLEOTIDE SEQUENCE</scope>
    <source>
        <strain evidence="1">AP13</strain>
    </source>
</reference>
<accession>A0A8T0T4Q6</accession>
<protein>
    <submittedName>
        <fullName evidence="1">Uncharacterized protein</fullName>
    </submittedName>
</protein>
<name>A0A8T0T4Q6_PANVG</name>
<evidence type="ECO:0000313" key="1">
    <source>
        <dbReference type="EMBL" id="KAG2606692.1"/>
    </source>
</evidence>
<comment type="caution">
    <text evidence="1">The sequence shown here is derived from an EMBL/GenBank/DDBJ whole genome shotgun (WGS) entry which is preliminary data.</text>
</comment>
<dbReference type="AlphaFoldDB" id="A0A8T0T4Q6"/>
<organism evidence="1 2">
    <name type="scientific">Panicum virgatum</name>
    <name type="common">Blackwell switchgrass</name>
    <dbReference type="NCBI Taxonomy" id="38727"/>
    <lineage>
        <taxon>Eukaryota</taxon>
        <taxon>Viridiplantae</taxon>
        <taxon>Streptophyta</taxon>
        <taxon>Embryophyta</taxon>
        <taxon>Tracheophyta</taxon>
        <taxon>Spermatophyta</taxon>
        <taxon>Magnoliopsida</taxon>
        <taxon>Liliopsida</taxon>
        <taxon>Poales</taxon>
        <taxon>Poaceae</taxon>
        <taxon>PACMAD clade</taxon>
        <taxon>Panicoideae</taxon>
        <taxon>Panicodae</taxon>
        <taxon>Paniceae</taxon>
        <taxon>Panicinae</taxon>
        <taxon>Panicum</taxon>
        <taxon>Panicum sect. Hiantes</taxon>
    </lineage>
</organism>